<keyword evidence="6" id="KW-0547">Nucleotide-binding</keyword>
<keyword evidence="7" id="KW-0418">Kinase</keyword>
<dbReference type="InterPro" id="IPR013815">
    <property type="entry name" value="ATP_grasp_subdomain_1"/>
</dbReference>
<comment type="caution">
    <text evidence="15">The sequence shown here is derived from an EMBL/GenBank/DDBJ whole genome shotgun (WGS) entry which is preliminary data.</text>
</comment>
<evidence type="ECO:0000256" key="4">
    <source>
        <dbReference type="ARBA" id="ARBA00022679"/>
    </source>
</evidence>
<keyword evidence="8" id="KW-0067">ATP-binding</keyword>
<evidence type="ECO:0000259" key="14">
    <source>
        <dbReference type="Pfam" id="PF23166"/>
    </source>
</evidence>
<evidence type="ECO:0000256" key="3">
    <source>
        <dbReference type="ARBA" id="ARBA00011738"/>
    </source>
</evidence>
<dbReference type="InterPro" id="IPR002192">
    <property type="entry name" value="PPDK_AMP/ATP-bd"/>
</dbReference>
<keyword evidence="10" id="KW-0119">Carbohydrate metabolism</keyword>
<evidence type="ECO:0000256" key="10">
    <source>
        <dbReference type="ARBA" id="ARBA00023277"/>
    </source>
</evidence>
<dbReference type="Pfam" id="PF01326">
    <property type="entry name" value="PPDK_N"/>
    <property type="match status" value="1"/>
</dbReference>
<comment type="cofactor">
    <cofactor evidence="1">
        <name>Mg(2+)</name>
        <dbReference type="ChEBI" id="CHEBI:18420"/>
    </cofactor>
</comment>
<dbReference type="SUPFAM" id="SSF56059">
    <property type="entry name" value="Glutathione synthetase ATP-binding domain-like"/>
    <property type="match status" value="1"/>
</dbReference>
<dbReference type="GO" id="GO:0016301">
    <property type="term" value="F:kinase activity"/>
    <property type="evidence" value="ECO:0007669"/>
    <property type="project" value="UniProtKB-KW"/>
</dbReference>
<feature type="domain" description="Pyruvate phosphate dikinase AMP/ATP-binding" evidence="12">
    <location>
        <begin position="823"/>
        <end position="900"/>
    </location>
</feature>
<feature type="region of interest" description="Disordered" evidence="11">
    <location>
        <begin position="670"/>
        <end position="689"/>
    </location>
</feature>
<proteinExistence type="inferred from homology"/>
<gene>
    <name evidence="15" type="ORF">WJX72_011773</name>
</gene>
<evidence type="ECO:0000256" key="7">
    <source>
        <dbReference type="ARBA" id="ARBA00022777"/>
    </source>
</evidence>
<dbReference type="PANTHER" id="PTHR46999:SF2">
    <property type="entry name" value="CARBOHYDRATE-BINDING MODULE FAMILY 45 PROTEIN"/>
    <property type="match status" value="1"/>
</dbReference>
<dbReference type="GO" id="GO:0005524">
    <property type="term" value="F:ATP binding"/>
    <property type="evidence" value="ECO:0007669"/>
    <property type="project" value="UniProtKB-KW"/>
</dbReference>
<evidence type="ECO:0000259" key="12">
    <source>
        <dbReference type="Pfam" id="PF01326"/>
    </source>
</evidence>
<evidence type="ECO:0000256" key="11">
    <source>
        <dbReference type="SAM" id="MobiDB-lite"/>
    </source>
</evidence>
<evidence type="ECO:0000313" key="16">
    <source>
        <dbReference type="Proteomes" id="UP001489004"/>
    </source>
</evidence>
<dbReference type="GO" id="GO:0046872">
    <property type="term" value="F:metal ion binding"/>
    <property type="evidence" value="ECO:0007669"/>
    <property type="project" value="UniProtKB-KW"/>
</dbReference>
<sequence length="1027" mass="111379">MRSRAVATTEELVATSHEAEVIATTKYDCGITVVVSKDATRYKVAVTANPWRPMVLHWAINDWKPAPEASRPPGTVTIDDKAVQTPIPEGQPLVISFPEDSCPNRVVFVLKETQPEAWINNGGCDFAAQLKPPGVRDVIDKVIAAEATYSNWGLHNRFVLANEILDAAEAAGPPGMAFILVWMRLSTLKQLDWYRNSSYQSKDIAHVQKVIAQRMADKARSAKDPGSRMFARMCLAGLPRGGGDGDAIRMGILQIMRENGIREGHRPGIEDDFLEQWHQKLHTNTTPEDITICEAYLAFLHSGSMDDFWRVLWDNGRISREALQTMDRAITGHPKHLPHLIGPFQHYLWILKITHSGADMDTALEMARGQLDGDLVWTLHDILAHRNEWWVPGKIVEARGRLEGYWRAEGASRDVLLLDIALDNYFRTCIERTDRGGLKGDDIIELIALVLKNALYASESLELAQAWSQWEKVKSEERWTPEWGLKALAATQRIELSLSAFADSIYSLVQPHAELFGESCKIDPSYILNFGEEVVRGQPIFVLSGLLQALEPMLRNTAGVGSWQVVSQQAVVGKVSVLPSLADIQGRHFSQPLVVIAQQVGGMEDIPENVVAVLTSSTTDVLSHVAIRARSQGVLLASCFDAAELDRLRQLEGHTVSVSVDAMGGVVAQRAREEEASTSNGASKNGAPALRIPAPTKSAAWALPEAQFAEGVVGGKSRNLASIRSKLPDSIAVPASAALPFGTFERVLADGANTPVAADVAGLQKELAAAKKGSIPPALAELRQTVATQLKPPKGFAAEVAGAAGSAGIAAAGSWKEGTAEWKRAWGAICQVWASKWNDRAWLSRAANGVADDDLYMACLLQEVVPAEYAFVVHTANPMSGRKGELFGEVVVGMGEALVGNYPGRALSFVAEGGGTPRILALPSKRLGLFAHPATLIVRSDSNGEDLEGFAGAGLYDSVPLDPLQERSLDYAEERLMWDAEFQRVLLASIAAVGREVEAAFGGVPQDIEGVWANGSISVVQSRPQIL</sequence>
<evidence type="ECO:0008006" key="17">
    <source>
        <dbReference type="Google" id="ProtNLM"/>
    </source>
</evidence>
<evidence type="ECO:0000256" key="8">
    <source>
        <dbReference type="ARBA" id="ARBA00022840"/>
    </source>
</evidence>
<dbReference type="Pfam" id="PF23166">
    <property type="entry name" value="Ig_N_CWD1"/>
    <property type="match status" value="1"/>
</dbReference>
<reference evidence="15 16" key="1">
    <citation type="journal article" date="2024" name="Nat. Commun.">
        <title>Phylogenomics reveals the evolutionary origins of lichenization in chlorophyte algae.</title>
        <authorList>
            <person name="Puginier C."/>
            <person name="Libourel C."/>
            <person name="Otte J."/>
            <person name="Skaloud P."/>
            <person name="Haon M."/>
            <person name="Grisel S."/>
            <person name="Petersen M."/>
            <person name="Berrin J.G."/>
            <person name="Delaux P.M."/>
            <person name="Dal Grande F."/>
            <person name="Keller J."/>
        </authorList>
    </citation>
    <scope>NUCLEOTIDE SEQUENCE [LARGE SCALE GENOMIC DNA]</scope>
    <source>
        <strain evidence="15 16">SAG 2043</strain>
    </source>
</reference>
<comment type="similarity">
    <text evidence="2">Belongs to the PEP-utilizing enzyme family.</text>
</comment>
<keyword evidence="4" id="KW-0808">Transferase</keyword>
<dbReference type="Pfam" id="PF22973">
    <property type="entry name" value="GWD1_pHisD"/>
    <property type="match status" value="1"/>
</dbReference>
<evidence type="ECO:0000256" key="6">
    <source>
        <dbReference type="ARBA" id="ARBA00022741"/>
    </source>
</evidence>
<dbReference type="Proteomes" id="UP001489004">
    <property type="component" value="Unassembled WGS sequence"/>
</dbReference>
<keyword evidence="5" id="KW-0479">Metal-binding</keyword>
<evidence type="ECO:0000256" key="2">
    <source>
        <dbReference type="ARBA" id="ARBA00007837"/>
    </source>
</evidence>
<keyword evidence="9" id="KW-0460">Magnesium</keyword>
<dbReference type="EMBL" id="JALJOR010000013">
    <property type="protein sequence ID" value="KAK9807043.1"/>
    <property type="molecule type" value="Genomic_DNA"/>
</dbReference>
<dbReference type="AlphaFoldDB" id="A0AAW1PEZ5"/>
<accession>A0AAW1PEZ5</accession>
<protein>
    <recommendedName>
        <fullName evidence="17">Pyruvate phosphate dikinase AMP/ATP-binding domain-containing protein</fullName>
    </recommendedName>
</protein>
<keyword evidence="16" id="KW-1185">Reference proteome</keyword>
<evidence type="ECO:0000259" key="13">
    <source>
        <dbReference type="Pfam" id="PF22973"/>
    </source>
</evidence>
<dbReference type="Gene3D" id="3.30.470.20">
    <property type="entry name" value="ATP-grasp fold, B domain"/>
    <property type="match status" value="1"/>
</dbReference>
<dbReference type="PANTHER" id="PTHR46999">
    <property type="entry name" value="ALPHA-GLUCAN WATER DIKINASE 1, CHLOROPLASTIC-RELATED"/>
    <property type="match status" value="1"/>
</dbReference>
<evidence type="ECO:0000256" key="1">
    <source>
        <dbReference type="ARBA" id="ARBA00001946"/>
    </source>
</evidence>
<evidence type="ECO:0000313" key="15">
    <source>
        <dbReference type="EMBL" id="KAK9807043.1"/>
    </source>
</evidence>
<evidence type="ECO:0000256" key="5">
    <source>
        <dbReference type="ARBA" id="ARBA00022723"/>
    </source>
</evidence>
<dbReference type="InterPro" id="IPR054481">
    <property type="entry name" value="GWD1_pHisD"/>
</dbReference>
<organism evidence="15 16">
    <name type="scientific">[Myrmecia] bisecta</name>
    <dbReference type="NCBI Taxonomy" id="41462"/>
    <lineage>
        <taxon>Eukaryota</taxon>
        <taxon>Viridiplantae</taxon>
        <taxon>Chlorophyta</taxon>
        <taxon>core chlorophytes</taxon>
        <taxon>Trebouxiophyceae</taxon>
        <taxon>Trebouxiales</taxon>
        <taxon>Trebouxiaceae</taxon>
        <taxon>Myrmecia</taxon>
    </lineage>
</organism>
<evidence type="ECO:0000256" key="9">
    <source>
        <dbReference type="ARBA" id="ARBA00022842"/>
    </source>
</evidence>
<name>A0AAW1PEZ5_9CHLO</name>
<feature type="domain" description="Alpha-glucan water dikinase phosphohistidine-like" evidence="13">
    <location>
        <begin position="562"/>
        <end position="675"/>
    </location>
</feature>
<dbReference type="InterPro" id="IPR056301">
    <property type="entry name" value="GWD-like_N_Ig"/>
</dbReference>
<feature type="domain" description="Alpha-glucan water dikinase-like N-terminal Ig-like" evidence="14">
    <location>
        <begin position="29"/>
        <end position="130"/>
    </location>
</feature>
<comment type="subunit">
    <text evidence="3">Homodimer.</text>
</comment>
<dbReference type="Gene3D" id="3.30.1490.20">
    <property type="entry name" value="ATP-grasp fold, A domain"/>
    <property type="match status" value="1"/>
</dbReference>